<feature type="domain" description="Dihydroprymidine dehydrogenase" evidence="3">
    <location>
        <begin position="34"/>
        <end position="146"/>
    </location>
</feature>
<comment type="caution">
    <text evidence="4">The sequence shown here is derived from an EMBL/GenBank/DDBJ whole genome shotgun (WGS) entry which is preliminary data.</text>
</comment>
<organism evidence="4">
    <name type="scientific">marine sediment metagenome</name>
    <dbReference type="NCBI Taxonomy" id="412755"/>
    <lineage>
        <taxon>unclassified sequences</taxon>
        <taxon>metagenomes</taxon>
        <taxon>ecological metagenomes</taxon>
    </lineage>
</organism>
<proteinExistence type="predicted"/>
<dbReference type="GO" id="GO:0016491">
    <property type="term" value="F:oxidoreductase activity"/>
    <property type="evidence" value="ECO:0007669"/>
    <property type="project" value="InterPro"/>
</dbReference>
<dbReference type="Pfam" id="PF14691">
    <property type="entry name" value="Fer4_20"/>
    <property type="match status" value="1"/>
</dbReference>
<dbReference type="AlphaFoldDB" id="X1BF62"/>
<dbReference type="Gene3D" id="3.50.50.60">
    <property type="entry name" value="FAD/NAD(P)-binding domain"/>
    <property type="match status" value="1"/>
</dbReference>
<dbReference type="Gene3D" id="1.10.1060.10">
    <property type="entry name" value="Alpha-helical ferredoxin"/>
    <property type="match status" value="1"/>
</dbReference>
<feature type="compositionally biased region" description="Basic and acidic residues" evidence="1">
    <location>
        <begin position="1"/>
        <end position="10"/>
    </location>
</feature>
<dbReference type="Gene3D" id="3.40.50.720">
    <property type="entry name" value="NAD(P)-binding Rossmann-like Domain"/>
    <property type="match status" value="1"/>
</dbReference>
<dbReference type="NCBIfam" id="TIGR01316">
    <property type="entry name" value="gltA"/>
    <property type="match status" value="1"/>
</dbReference>
<dbReference type="GO" id="GO:0051536">
    <property type="term" value="F:iron-sulfur cluster binding"/>
    <property type="evidence" value="ECO:0007669"/>
    <property type="project" value="InterPro"/>
</dbReference>
<protein>
    <recommendedName>
        <fullName evidence="5">4Fe-4S ferredoxin-type domain-containing protein</fullName>
    </recommendedName>
</protein>
<dbReference type="PRINTS" id="PR00419">
    <property type="entry name" value="ADXRDTASE"/>
</dbReference>
<dbReference type="PANTHER" id="PTHR42783:SF3">
    <property type="entry name" value="GLUTAMATE SYNTHASE [NADPH] SMALL CHAIN-RELATED"/>
    <property type="match status" value="1"/>
</dbReference>
<dbReference type="Pfam" id="PF07992">
    <property type="entry name" value="Pyr_redox_2"/>
    <property type="match status" value="1"/>
</dbReference>
<dbReference type="InterPro" id="IPR009051">
    <property type="entry name" value="Helical_ferredxn"/>
</dbReference>
<name>X1BF62_9ZZZZ</name>
<feature type="compositionally biased region" description="Basic residues" evidence="1">
    <location>
        <begin position="11"/>
        <end position="21"/>
    </location>
</feature>
<dbReference type="InterPro" id="IPR028261">
    <property type="entry name" value="DPD_II"/>
</dbReference>
<dbReference type="SUPFAM" id="SSF51971">
    <property type="entry name" value="Nucleotide-binding domain"/>
    <property type="match status" value="1"/>
</dbReference>
<gene>
    <name evidence="4" type="ORF">S01H4_01710</name>
</gene>
<evidence type="ECO:0000313" key="4">
    <source>
        <dbReference type="EMBL" id="GAG70641.1"/>
    </source>
</evidence>
<accession>X1BF62</accession>
<dbReference type="PANTHER" id="PTHR42783">
    <property type="entry name" value="GLUTAMATE SYNTHASE [NADPH] SMALL CHAIN"/>
    <property type="match status" value="1"/>
</dbReference>
<evidence type="ECO:0000259" key="3">
    <source>
        <dbReference type="Pfam" id="PF14691"/>
    </source>
</evidence>
<feature type="domain" description="FAD/NAD(P)-binding" evidence="2">
    <location>
        <begin position="159"/>
        <end position="465"/>
    </location>
</feature>
<dbReference type="InterPro" id="IPR006004">
    <property type="entry name" value="SudA-like"/>
</dbReference>
<sequence length="479" mass="52918">MKEKREMKKEERKKRKLSKRKLKVEIPQQEIEVRIKNFNEVPFGYSEEQAIEEAKRCLQCKKPKCIEGCPVDVDIPAFIKLIEDGKFDKAAKKIKEKNSLPAVCGRVCPQEDQCEKVCILGRKKEFEPVAIGGLERFAADWEAEHGTVKVPNTPPPTGKKVAVVGSGPAGLTCASDLVKMGHQTTLFESLHKSGGVLVYGIPEFRLPKKIVQREVDYIKSLGVDLRVNSLIGKLYTIDELKGKYDAIFLGTGAGLPMFLGIPGENYNGVYSANEFLTRSNLMKAYLFPECDTPIKRGKKVAVVGGGNVAMDSARTALRLGADEVYLVYRRSEKEMPARIEEIERAKEEGVKFMILSNPIEVIGENGWVKALKCIKMKLGEPDESGRRRPIPIQGSEFVFNIDLFIVAIGTRPNPLIPQSTPDLKTTKWGTIVVKEDVPMTSIDGVFAGGDIVTGAATVILAMGAGKEAAKAIDEYMKKE</sequence>
<dbReference type="SUPFAM" id="SSF46548">
    <property type="entry name" value="alpha-helical ferredoxin"/>
    <property type="match status" value="1"/>
</dbReference>
<evidence type="ECO:0008006" key="5">
    <source>
        <dbReference type="Google" id="ProtNLM"/>
    </source>
</evidence>
<feature type="region of interest" description="Disordered" evidence="1">
    <location>
        <begin position="1"/>
        <end position="21"/>
    </location>
</feature>
<dbReference type="EMBL" id="BART01000329">
    <property type="protein sequence ID" value="GAG70641.1"/>
    <property type="molecule type" value="Genomic_DNA"/>
</dbReference>
<reference evidence="4" key="1">
    <citation type="journal article" date="2014" name="Front. Microbiol.">
        <title>High frequency of phylogenetically diverse reductive dehalogenase-homologous genes in deep subseafloor sedimentary metagenomes.</title>
        <authorList>
            <person name="Kawai M."/>
            <person name="Futagami T."/>
            <person name="Toyoda A."/>
            <person name="Takaki Y."/>
            <person name="Nishi S."/>
            <person name="Hori S."/>
            <person name="Arai W."/>
            <person name="Tsubouchi T."/>
            <person name="Morono Y."/>
            <person name="Uchiyama I."/>
            <person name="Ito T."/>
            <person name="Fujiyama A."/>
            <person name="Inagaki F."/>
            <person name="Takami H."/>
        </authorList>
    </citation>
    <scope>NUCLEOTIDE SEQUENCE</scope>
    <source>
        <strain evidence="4">Expedition CK06-06</strain>
    </source>
</reference>
<dbReference type="InterPro" id="IPR036188">
    <property type="entry name" value="FAD/NAD-bd_sf"/>
</dbReference>
<evidence type="ECO:0000259" key="2">
    <source>
        <dbReference type="Pfam" id="PF07992"/>
    </source>
</evidence>
<dbReference type="InterPro" id="IPR023753">
    <property type="entry name" value="FAD/NAD-binding_dom"/>
</dbReference>
<evidence type="ECO:0000256" key="1">
    <source>
        <dbReference type="SAM" id="MobiDB-lite"/>
    </source>
</evidence>